<feature type="domain" description="EF-hand" evidence="4">
    <location>
        <begin position="16"/>
        <end position="51"/>
    </location>
</feature>
<dbReference type="InterPro" id="IPR018247">
    <property type="entry name" value="EF_Hand_1_Ca_BS"/>
</dbReference>
<dbReference type="PANTHER" id="PTHR45942">
    <property type="entry name" value="PROTEIN PHOSPATASE 3 REGULATORY SUBUNIT B ALPHA ISOFORM TYPE 1"/>
    <property type="match status" value="1"/>
</dbReference>
<evidence type="ECO:0000256" key="1">
    <source>
        <dbReference type="ARBA" id="ARBA00022723"/>
    </source>
</evidence>
<sequence length="158" mass="17571">MSAGAPKFDIPKPTKEQIDGLKKLFDALDKNHNGKIEENELKEILQKQHIPTDHVSLIFKLSDKNGDGGIDFQELCNTLKLLAAAKAHPEGTCEKLFEKIDVDHSGFLDENEVFNFLNFFSPGKVTKEHVKALIGKLDSDGDGKLSLEECLKACNIHK</sequence>
<gene>
    <name evidence="5" type="ORF">M9Y10_014739</name>
</gene>
<dbReference type="SMART" id="SM00054">
    <property type="entry name" value="EFh"/>
    <property type="match status" value="4"/>
</dbReference>
<feature type="domain" description="EF-hand" evidence="4">
    <location>
        <begin position="125"/>
        <end position="158"/>
    </location>
</feature>
<dbReference type="Pfam" id="PF13499">
    <property type="entry name" value="EF-hand_7"/>
    <property type="match status" value="2"/>
</dbReference>
<evidence type="ECO:0000259" key="4">
    <source>
        <dbReference type="PROSITE" id="PS50222"/>
    </source>
</evidence>
<keyword evidence="6" id="KW-1185">Reference proteome</keyword>
<evidence type="ECO:0000313" key="5">
    <source>
        <dbReference type="EMBL" id="KAK8896818.1"/>
    </source>
</evidence>
<reference evidence="5 6" key="1">
    <citation type="submission" date="2024-04" db="EMBL/GenBank/DDBJ databases">
        <title>Tritrichomonas musculus Genome.</title>
        <authorList>
            <person name="Alves-Ferreira E."/>
            <person name="Grigg M."/>
            <person name="Lorenzi H."/>
            <person name="Galac M."/>
        </authorList>
    </citation>
    <scope>NUCLEOTIDE SEQUENCE [LARGE SCALE GENOMIC DNA]</scope>
    <source>
        <strain evidence="5 6">EAF2021</strain>
    </source>
</reference>
<evidence type="ECO:0000313" key="6">
    <source>
        <dbReference type="Proteomes" id="UP001470230"/>
    </source>
</evidence>
<keyword evidence="3" id="KW-0106">Calcium</keyword>
<dbReference type="InterPro" id="IPR002048">
    <property type="entry name" value="EF_hand_dom"/>
</dbReference>
<dbReference type="Gene3D" id="1.10.238.10">
    <property type="entry name" value="EF-hand"/>
    <property type="match status" value="2"/>
</dbReference>
<accession>A0ABR2L0I8</accession>
<dbReference type="SUPFAM" id="SSF47473">
    <property type="entry name" value="EF-hand"/>
    <property type="match status" value="1"/>
</dbReference>
<dbReference type="EMBL" id="JAPFFF010000002">
    <property type="protein sequence ID" value="KAK8896818.1"/>
    <property type="molecule type" value="Genomic_DNA"/>
</dbReference>
<keyword evidence="1" id="KW-0479">Metal-binding</keyword>
<name>A0ABR2L0I8_9EUKA</name>
<evidence type="ECO:0000256" key="2">
    <source>
        <dbReference type="ARBA" id="ARBA00022737"/>
    </source>
</evidence>
<protein>
    <recommendedName>
        <fullName evidence="4">EF-hand domain-containing protein</fullName>
    </recommendedName>
</protein>
<comment type="caution">
    <text evidence="5">The sequence shown here is derived from an EMBL/GenBank/DDBJ whole genome shotgun (WGS) entry which is preliminary data.</text>
</comment>
<feature type="domain" description="EF-hand" evidence="4">
    <location>
        <begin position="88"/>
        <end position="123"/>
    </location>
</feature>
<feature type="domain" description="EF-hand" evidence="4">
    <location>
        <begin position="58"/>
        <end position="85"/>
    </location>
</feature>
<organism evidence="5 6">
    <name type="scientific">Tritrichomonas musculus</name>
    <dbReference type="NCBI Taxonomy" id="1915356"/>
    <lineage>
        <taxon>Eukaryota</taxon>
        <taxon>Metamonada</taxon>
        <taxon>Parabasalia</taxon>
        <taxon>Tritrichomonadida</taxon>
        <taxon>Tritrichomonadidae</taxon>
        <taxon>Tritrichomonas</taxon>
    </lineage>
</organism>
<dbReference type="InterPro" id="IPR000261">
    <property type="entry name" value="EH_dom"/>
</dbReference>
<dbReference type="PROSITE" id="PS00018">
    <property type="entry name" value="EF_HAND_1"/>
    <property type="match status" value="2"/>
</dbReference>
<proteinExistence type="predicted"/>
<dbReference type="InterPro" id="IPR011992">
    <property type="entry name" value="EF-hand-dom_pair"/>
</dbReference>
<keyword evidence="2" id="KW-0677">Repeat</keyword>
<dbReference type="SMART" id="SM00027">
    <property type="entry name" value="EH"/>
    <property type="match status" value="1"/>
</dbReference>
<evidence type="ECO:0000256" key="3">
    <source>
        <dbReference type="ARBA" id="ARBA00022837"/>
    </source>
</evidence>
<dbReference type="PROSITE" id="PS50222">
    <property type="entry name" value="EF_HAND_2"/>
    <property type="match status" value="4"/>
</dbReference>
<dbReference type="Proteomes" id="UP001470230">
    <property type="component" value="Unassembled WGS sequence"/>
</dbReference>